<sequence length="241" mass="27828">MKVESYECYVGGLPFKRKWPFEYKAFFSPGDVIQEYIRPARFVSNGKIVTVEALSDPELMEFDEVGTLEAFNTDGLRTLIKTMKIPNMIEKTMRYPGHKELMKVFRDSGFFSDEKIIVNDHAIRPVDLTSKLLFKHWKPQNNEDEFTIMKLVIKGKEADKAKEYVYEIFDRFDRETGISSMARTTGYTCTAVARLLLEGNLENKGISPPEYIGAIPGYNDRILNMLRQKNIIIRVTENQVS</sequence>
<accession>X0YGR2</accession>
<evidence type="ECO:0000313" key="3">
    <source>
        <dbReference type="EMBL" id="GAG55080.1"/>
    </source>
</evidence>
<evidence type="ECO:0000259" key="2">
    <source>
        <dbReference type="Pfam" id="PF16653"/>
    </source>
</evidence>
<dbReference type="SUPFAM" id="SSF55347">
    <property type="entry name" value="Glyceraldehyde-3-phosphate dehydrogenase-like, C-terminal domain"/>
    <property type="match status" value="1"/>
</dbReference>
<dbReference type="PANTHER" id="PTHR11133">
    <property type="entry name" value="SACCHAROPINE DEHYDROGENASE"/>
    <property type="match status" value="1"/>
</dbReference>
<dbReference type="Pfam" id="PF16653">
    <property type="entry name" value="Sacchrp_dh_C"/>
    <property type="match status" value="1"/>
</dbReference>
<name>X0YGR2_9ZZZZ</name>
<organism evidence="3">
    <name type="scientific">marine sediment metagenome</name>
    <dbReference type="NCBI Taxonomy" id="412755"/>
    <lineage>
        <taxon>unclassified sequences</taxon>
        <taxon>metagenomes</taxon>
        <taxon>ecological metagenomes</taxon>
    </lineage>
</organism>
<comment type="caution">
    <text evidence="3">The sequence shown here is derived from an EMBL/GenBank/DDBJ whole genome shotgun (WGS) entry which is preliminary data.</text>
</comment>
<protein>
    <recommendedName>
        <fullName evidence="2">Saccharopine dehydrogenase-like C-terminal domain-containing protein</fullName>
    </recommendedName>
</protein>
<reference evidence="3" key="1">
    <citation type="journal article" date="2014" name="Front. Microbiol.">
        <title>High frequency of phylogenetically diverse reductive dehalogenase-homologous genes in deep subseafloor sedimentary metagenomes.</title>
        <authorList>
            <person name="Kawai M."/>
            <person name="Futagami T."/>
            <person name="Toyoda A."/>
            <person name="Takaki Y."/>
            <person name="Nishi S."/>
            <person name="Hori S."/>
            <person name="Arai W."/>
            <person name="Tsubouchi T."/>
            <person name="Morono Y."/>
            <person name="Uchiyama I."/>
            <person name="Ito T."/>
            <person name="Fujiyama A."/>
            <person name="Inagaki F."/>
            <person name="Takami H."/>
        </authorList>
    </citation>
    <scope>NUCLEOTIDE SEQUENCE</scope>
    <source>
        <strain evidence="3">Expedition CK06-06</strain>
    </source>
</reference>
<keyword evidence="1" id="KW-0560">Oxidoreductase</keyword>
<gene>
    <name evidence="3" type="ORF">S01H4_16473</name>
</gene>
<proteinExistence type="predicted"/>
<dbReference type="AlphaFoldDB" id="X0YGR2"/>
<dbReference type="InterPro" id="IPR032095">
    <property type="entry name" value="Sacchrp_dh-like_C"/>
</dbReference>
<dbReference type="EMBL" id="BART01007226">
    <property type="protein sequence ID" value="GAG55080.1"/>
    <property type="molecule type" value="Genomic_DNA"/>
</dbReference>
<evidence type="ECO:0000256" key="1">
    <source>
        <dbReference type="ARBA" id="ARBA00023002"/>
    </source>
</evidence>
<dbReference type="InterPro" id="IPR051168">
    <property type="entry name" value="AASS"/>
</dbReference>
<dbReference type="PANTHER" id="PTHR11133:SF22">
    <property type="entry name" value="ALPHA-AMINOADIPIC SEMIALDEHYDE SYNTHASE, MITOCHONDRIAL"/>
    <property type="match status" value="1"/>
</dbReference>
<dbReference type="GO" id="GO:0016491">
    <property type="term" value="F:oxidoreductase activity"/>
    <property type="evidence" value="ECO:0007669"/>
    <property type="project" value="UniProtKB-KW"/>
</dbReference>
<feature type="domain" description="Saccharopine dehydrogenase-like C-terminal" evidence="2">
    <location>
        <begin position="2"/>
        <end position="229"/>
    </location>
</feature>
<dbReference type="Gene3D" id="3.30.360.10">
    <property type="entry name" value="Dihydrodipicolinate Reductase, domain 2"/>
    <property type="match status" value="1"/>
</dbReference>